<evidence type="ECO:0000256" key="6">
    <source>
        <dbReference type="ARBA" id="ARBA00023211"/>
    </source>
</evidence>
<dbReference type="InterPro" id="IPR039121">
    <property type="entry name" value="NUDT19"/>
</dbReference>
<dbReference type="PROSITE" id="PS51462">
    <property type="entry name" value="NUDIX"/>
    <property type="match status" value="1"/>
</dbReference>
<organism evidence="8 9">
    <name type="scientific">Streptomonospora halophila</name>
    <dbReference type="NCBI Taxonomy" id="427369"/>
    <lineage>
        <taxon>Bacteria</taxon>
        <taxon>Bacillati</taxon>
        <taxon>Actinomycetota</taxon>
        <taxon>Actinomycetes</taxon>
        <taxon>Streptosporangiales</taxon>
        <taxon>Nocardiopsidaceae</taxon>
        <taxon>Streptomonospora</taxon>
    </lineage>
</organism>
<keyword evidence="6" id="KW-0464">Manganese</keyword>
<dbReference type="Gene3D" id="3.90.79.10">
    <property type="entry name" value="Nucleoside Triphosphate Pyrophosphohydrolase"/>
    <property type="match status" value="1"/>
</dbReference>
<feature type="domain" description="Nudix hydrolase" evidence="7">
    <location>
        <begin position="14"/>
        <end position="219"/>
    </location>
</feature>
<dbReference type="SUPFAM" id="SSF55811">
    <property type="entry name" value="Nudix"/>
    <property type="match status" value="1"/>
</dbReference>
<sequence>MTREHDRGGEAGAEARPSATVMLLRECAAGGLEVYLLRRAATMRFAPGMHVFPGGGVDERDTEPGIRWAGPPPAEWAARLGVAEPMARALVCAAVRETFEESGVLLAGPPAGGVVADTRGPDWEADRTALVDRALSFTAFLGDRGLVLRSDLLRAWSRWITPRREARRFDTRFFAAALPAGQHTRDVGGEADRVAWMRPAEAVAAWQRGELEMLPPTVTTCAELAEYGSPAAALAARRHIAPIEPAMREVGGELRFVVPEGVPYPRR</sequence>
<dbReference type="PANTHER" id="PTHR12318">
    <property type="entry name" value="TESTOSTERONE-REGULATED PROTEIN RP2"/>
    <property type="match status" value="1"/>
</dbReference>
<keyword evidence="3" id="KW-0479">Metal-binding</keyword>
<evidence type="ECO:0000259" key="7">
    <source>
        <dbReference type="PROSITE" id="PS51462"/>
    </source>
</evidence>
<proteinExistence type="predicted"/>
<gene>
    <name evidence="8" type="ORF">GCM10023224_44860</name>
</gene>
<dbReference type="InterPro" id="IPR000086">
    <property type="entry name" value="NUDIX_hydrolase_dom"/>
</dbReference>
<evidence type="ECO:0000256" key="5">
    <source>
        <dbReference type="ARBA" id="ARBA00022842"/>
    </source>
</evidence>
<keyword evidence="5" id="KW-0460">Magnesium</keyword>
<evidence type="ECO:0000313" key="9">
    <source>
        <dbReference type="Proteomes" id="UP001499993"/>
    </source>
</evidence>
<accession>A0ABP9GW76</accession>
<dbReference type="RefSeq" id="WP_345558722.1">
    <property type="nucleotide sequence ID" value="NZ_BAABIK010000033.1"/>
</dbReference>
<dbReference type="Proteomes" id="UP001499993">
    <property type="component" value="Unassembled WGS sequence"/>
</dbReference>
<evidence type="ECO:0000256" key="1">
    <source>
        <dbReference type="ARBA" id="ARBA00001936"/>
    </source>
</evidence>
<keyword evidence="4" id="KW-0378">Hydrolase</keyword>
<comment type="caution">
    <text evidence="8">The sequence shown here is derived from an EMBL/GenBank/DDBJ whole genome shotgun (WGS) entry which is preliminary data.</text>
</comment>
<dbReference type="PANTHER" id="PTHR12318:SF0">
    <property type="entry name" value="ACYL-COENZYME A DIPHOSPHATASE NUDT19"/>
    <property type="match status" value="1"/>
</dbReference>
<evidence type="ECO:0000256" key="3">
    <source>
        <dbReference type="ARBA" id="ARBA00022723"/>
    </source>
</evidence>
<evidence type="ECO:0000256" key="2">
    <source>
        <dbReference type="ARBA" id="ARBA00001946"/>
    </source>
</evidence>
<dbReference type="CDD" id="cd18870">
    <property type="entry name" value="NUDIX_AcylCoAdiphos_Nudt19"/>
    <property type="match status" value="1"/>
</dbReference>
<reference evidence="9" key="1">
    <citation type="journal article" date="2019" name="Int. J. Syst. Evol. Microbiol.">
        <title>The Global Catalogue of Microorganisms (GCM) 10K type strain sequencing project: providing services to taxonomists for standard genome sequencing and annotation.</title>
        <authorList>
            <consortium name="The Broad Institute Genomics Platform"/>
            <consortium name="The Broad Institute Genome Sequencing Center for Infectious Disease"/>
            <person name="Wu L."/>
            <person name="Ma J."/>
        </authorList>
    </citation>
    <scope>NUCLEOTIDE SEQUENCE [LARGE SCALE GENOMIC DNA]</scope>
    <source>
        <strain evidence="9">JCM 18123</strain>
    </source>
</reference>
<protein>
    <recommendedName>
        <fullName evidence="7">Nudix hydrolase domain-containing protein</fullName>
    </recommendedName>
</protein>
<evidence type="ECO:0000256" key="4">
    <source>
        <dbReference type="ARBA" id="ARBA00022801"/>
    </source>
</evidence>
<evidence type="ECO:0000313" key="8">
    <source>
        <dbReference type="EMBL" id="GAA4954503.1"/>
    </source>
</evidence>
<keyword evidence="9" id="KW-1185">Reference proteome</keyword>
<dbReference type="EMBL" id="BAABIK010000033">
    <property type="protein sequence ID" value="GAA4954503.1"/>
    <property type="molecule type" value="Genomic_DNA"/>
</dbReference>
<dbReference type="InterPro" id="IPR015797">
    <property type="entry name" value="NUDIX_hydrolase-like_dom_sf"/>
</dbReference>
<comment type="cofactor">
    <cofactor evidence="1">
        <name>Mn(2+)</name>
        <dbReference type="ChEBI" id="CHEBI:29035"/>
    </cofactor>
</comment>
<comment type="cofactor">
    <cofactor evidence="2">
        <name>Mg(2+)</name>
        <dbReference type="ChEBI" id="CHEBI:18420"/>
    </cofactor>
</comment>
<name>A0ABP9GW76_9ACTN</name>